<dbReference type="InterPro" id="IPR013325">
    <property type="entry name" value="RNA_pol_sigma_r2"/>
</dbReference>
<feature type="domain" description="RNA polymerase sigma-70 region 2" evidence="6">
    <location>
        <begin position="20"/>
        <end position="65"/>
    </location>
</feature>
<dbReference type="RefSeq" id="WP_358353001.1">
    <property type="nucleotide sequence ID" value="NZ_JBEZFP010000026.1"/>
</dbReference>
<dbReference type="InterPro" id="IPR007627">
    <property type="entry name" value="RNA_pol_sigma70_r2"/>
</dbReference>
<keyword evidence="2" id="KW-0805">Transcription regulation</keyword>
<dbReference type="NCBIfam" id="TIGR02937">
    <property type="entry name" value="sigma70-ECF"/>
    <property type="match status" value="1"/>
</dbReference>
<gene>
    <name evidence="8" type="ORF">AB0C36_12840</name>
</gene>
<keyword evidence="3" id="KW-0731">Sigma factor</keyword>
<dbReference type="Gene3D" id="1.10.10.10">
    <property type="entry name" value="Winged helix-like DNA-binding domain superfamily/Winged helix DNA-binding domain"/>
    <property type="match status" value="1"/>
</dbReference>
<feature type="region of interest" description="Disordered" evidence="5">
    <location>
        <begin position="228"/>
        <end position="267"/>
    </location>
</feature>
<dbReference type="EMBL" id="JBEZFP010000026">
    <property type="protein sequence ID" value="MEU8134386.1"/>
    <property type="molecule type" value="Genomic_DNA"/>
</dbReference>
<evidence type="ECO:0000259" key="6">
    <source>
        <dbReference type="Pfam" id="PF04542"/>
    </source>
</evidence>
<evidence type="ECO:0000256" key="4">
    <source>
        <dbReference type="ARBA" id="ARBA00023163"/>
    </source>
</evidence>
<dbReference type="InterPro" id="IPR014284">
    <property type="entry name" value="RNA_pol_sigma-70_dom"/>
</dbReference>
<comment type="similarity">
    <text evidence="1">Belongs to the sigma-70 factor family. ECF subfamily.</text>
</comment>
<evidence type="ECO:0000259" key="7">
    <source>
        <dbReference type="Pfam" id="PF08281"/>
    </source>
</evidence>
<dbReference type="InterPro" id="IPR013249">
    <property type="entry name" value="RNA_pol_sigma70_r4_t2"/>
</dbReference>
<accession>A0ABV3DF59</accession>
<dbReference type="Proteomes" id="UP001551482">
    <property type="component" value="Unassembled WGS sequence"/>
</dbReference>
<dbReference type="InterPro" id="IPR039425">
    <property type="entry name" value="RNA_pol_sigma-70-like"/>
</dbReference>
<feature type="compositionally biased region" description="Acidic residues" evidence="5">
    <location>
        <begin position="65"/>
        <end position="78"/>
    </location>
</feature>
<dbReference type="Pfam" id="PF04542">
    <property type="entry name" value="Sigma70_r2"/>
    <property type="match status" value="1"/>
</dbReference>
<keyword evidence="9" id="KW-1185">Reference proteome</keyword>
<sequence length="267" mass="29091">MNRSLRTRAREGDPAAFATLFDSYAGAIHRYALRVTADWATAEDVVSLTYLEAWRLRAKLRPDEGEGDDEDAEREGDEPNAHGDGSGSTDGRGGHADGAARRTRDGPPGAPGGEAYDGLRSWLFGIATNVLRNTARSARRHRAALDRLPPRGDVPDFADDVVERADLAEQLAAARAALDRLGRNEREVVALVVWSGLGYAEAAEALGVRVGTVKSRLSRARKRLRELTQDELRQRRTDREPRRLGGQATGDRHAAVRSGAQPQGRTP</sequence>
<dbReference type="CDD" id="cd06171">
    <property type="entry name" value="Sigma70_r4"/>
    <property type="match status" value="1"/>
</dbReference>
<dbReference type="Pfam" id="PF08281">
    <property type="entry name" value="Sigma70_r4_2"/>
    <property type="match status" value="1"/>
</dbReference>
<evidence type="ECO:0000313" key="8">
    <source>
        <dbReference type="EMBL" id="MEU8134386.1"/>
    </source>
</evidence>
<name>A0ABV3DF59_9ACTN</name>
<dbReference type="SUPFAM" id="SSF88659">
    <property type="entry name" value="Sigma3 and sigma4 domains of RNA polymerase sigma factors"/>
    <property type="match status" value="1"/>
</dbReference>
<keyword evidence="4" id="KW-0804">Transcription</keyword>
<dbReference type="SUPFAM" id="SSF88946">
    <property type="entry name" value="Sigma2 domain of RNA polymerase sigma factors"/>
    <property type="match status" value="1"/>
</dbReference>
<dbReference type="InterPro" id="IPR036388">
    <property type="entry name" value="WH-like_DNA-bd_sf"/>
</dbReference>
<feature type="region of interest" description="Disordered" evidence="5">
    <location>
        <begin position="62"/>
        <end position="114"/>
    </location>
</feature>
<protein>
    <submittedName>
        <fullName evidence="8">RNA polymerase sigma factor</fullName>
    </submittedName>
</protein>
<evidence type="ECO:0000256" key="2">
    <source>
        <dbReference type="ARBA" id="ARBA00023015"/>
    </source>
</evidence>
<dbReference type="Gene3D" id="1.10.1740.10">
    <property type="match status" value="1"/>
</dbReference>
<feature type="compositionally biased region" description="Basic and acidic residues" evidence="5">
    <location>
        <begin position="228"/>
        <end position="243"/>
    </location>
</feature>
<evidence type="ECO:0000256" key="1">
    <source>
        <dbReference type="ARBA" id="ARBA00010641"/>
    </source>
</evidence>
<feature type="domain" description="RNA polymerase sigma factor 70 region 4 type 2" evidence="7">
    <location>
        <begin position="173"/>
        <end position="224"/>
    </location>
</feature>
<dbReference type="InterPro" id="IPR013324">
    <property type="entry name" value="RNA_pol_sigma_r3/r4-like"/>
</dbReference>
<organism evidence="8 9">
    <name type="scientific">Streptodolium elevatio</name>
    <dbReference type="NCBI Taxonomy" id="3157996"/>
    <lineage>
        <taxon>Bacteria</taxon>
        <taxon>Bacillati</taxon>
        <taxon>Actinomycetota</taxon>
        <taxon>Actinomycetes</taxon>
        <taxon>Kitasatosporales</taxon>
        <taxon>Streptomycetaceae</taxon>
        <taxon>Streptodolium</taxon>
    </lineage>
</organism>
<evidence type="ECO:0000256" key="3">
    <source>
        <dbReference type="ARBA" id="ARBA00023082"/>
    </source>
</evidence>
<reference evidence="8 9" key="1">
    <citation type="submission" date="2024-06" db="EMBL/GenBank/DDBJ databases">
        <title>The Natural Products Discovery Center: Release of the First 8490 Sequenced Strains for Exploring Actinobacteria Biosynthetic Diversity.</title>
        <authorList>
            <person name="Kalkreuter E."/>
            <person name="Kautsar S.A."/>
            <person name="Yang D."/>
            <person name="Bader C.D."/>
            <person name="Teijaro C.N."/>
            <person name="Fluegel L."/>
            <person name="Davis C.M."/>
            <person name="Simpson J.R."/>
            <person name="Lauterbach L."/>
            <person name="Steele A.D."/>
            <person name="Gui C."/>
            <person name="Meng S."/>
            <person name="Li G."/>
            <person name="Viehrig K."/>
            <person name="Ye F."/>
            <person name="Su P."/>
            <person name="Kiefer A.F."/>
            <person name="Nichols A."/>
            <person name="Cepeda A.J."/>
            <person name="Yan W."/>
            <person name="Fan B."/>
            <person name="Jiang Y."/>
            <person name="Adhikari A."/>
            <person name="Zheng C.-J."/>
            <person name="Schuster L."/>
            <person name="Cowan T.M."/>
            <person name="Smanski M.J."/>
            <person name="Chevrette M.G."/>
            <person name="De Carvalho L.P.S."/>
            <person name="Shen B."/>
        </authorList>
    </citation>
    <scope>NUCLEOTIDE SEQUENCE [LARGE SCALE GENOMIC DNA]</scope>
    <source>
        <strain evidence="8 9">NPDC048946</strain>
    </source>
</reference>
<dbReference type="PANTHER" id="PTHR43133">
    <property type="entry name" value="RNA POLYMERASE ECF-TYPE SIGMA FACTO"/>
    <property type="match status" value="1"/>
</dbReference>
<comment type="caution">
    <text evidence="8">The sequence shown here is derived from an EMBL/GenBank/DDBJ whole genome shotgun (WGS) entry which is preliminary data.</text>
</comment>
<feature type="compositionally biased region" description="Basic and acidic residues" evidence="5">
    <location>
        <begin position="92"/>
        <end position="105"/>
    </location>
</feature>
<evidence type="ECO:0000313" key="9">
    <source>
        <dbReference type="Proteomes" id="UP001551482"/>
    </source>
</evidence>
<proteinExistence type="inferred from homology"/>
<evidence type="ECO:0000256" key="5">
    <source>
        <dbReference type="SAM" id="MobiDB-lite"/>
    </source>
</evidence>
<dbReference type="PANTHER" id="PTHR43133:SF25">
    <property type="entry name" value="RNA POLYMERASE SIGMA FACTOR RFAY-RELATED"/>
    <property type="match status" value="1"/>
</dbReference>